<dbReference type="PANTHER" id="PTHR34069:SF2">
    <property type="entry name" value="BETA-KETOACYL-[ACYL-CARRIER-PROTEIN] SYNTHASE III"/>
    <property type="match status" value="1"/>
</dbReference>
<dbReference type="EC" id="2.3.1.180" evidence="2"/>
<dbReference type="GO" id="GO:0044550">
    <property type="term" value="P:secondary metabolite biosynthetic process"/>
    <property type="evidence" value="ECO:0007669"/>
    <property type="project" value="TreeGrafter"/>
</dbReference>
<proteinExistence type="predicted"/>
<accession>A0A7W7MH08</accession>
<dbReference type="EMBL" id="BOMP01000031">
    <property type="protein sequence ID" value="GIE39108.1"/>
    <property type="molecule type" value="Genomic_DNA"/>
</dbReference>
<dbReference type="AlphaFoldDB" id="A0A7W7MH08"/>
<evidence type="ECO:0000313" key="2">
    <source>
        <dbReference type="EMBL" id="MBB4750002.1"/>
    </source>
</evidence>
<dbReference type="RefSeq" id="WP_203832490.1">
    <property type="nucleotide sequence ID" value="NZ_BOMP01000031.1"/>
</dbReference>
<reference evidence="1 4" key="2">
    <citation type="submission" date="2021-01" db="EMBL/GenBank/DDBJ databases">
        <title>Whole genome shotgun sequence of Actinoplanes lobatus NBRC 12513.</title>
        <authorList>
            <person name="Komaki H."/>
            <person name="Tamura T."/>
        </authorList>
    </citation>
    <scope>NUCLEOTIDE SEQUENCE [LARGE SCALE GENOMIC DNA]</scope>
    <source>
        <strain evidence="1 4">NBRC 12513</strain>
    </source>
</reference>
<protein>
    <submittedName>
        <fullName evidence="2">3-oxoacyl-[acyl-carrier-protein] synthase-3</fullName>
        <ecNumber evidence="2">2.3.1.180</ecNumber>
    </submittedName>
</protein>
<comment type="caution">
    <text evidence="2">The sequence shown here is derived from an EMBL/GenBank/DDBJ whole genome shotgun (WGS) entry which is preliminary data.</text>
</comment>
<gene>
    <name evidence="1" type="ORF">Alo02nite_20060</name>
    <name evidence="2" type="ORF">BJ964_004163</name>
</gene>
<dbReference type="Proteomes" id="UP000590511">
    <property type="component" value="Unassembled WGS sequence"/>
</dbReference>
<evidence type="ECO:0000313" key="1">
    <source>
        <dbReference type="EMBL" id="GIE39108.1"/>
    </source>
</evidence>
<name>A0A7W7MH08_9ACTN</name>
<dbReference type="InterPro" id="IPR016039">
    <property type="entry name" value="Thiolase-like"/>
</dbReference>
<keyword evidence="4" id="KW-1185">Reference proteome</keyword>
<dbReference type="PANTHER" id="PTHR34069">
    <property type="entry name" value="3-OXOACYL-[ACYL-CARRIER-PROTEIN] SYNTHASE 3"/>
    <property type="match status" value="1"/>
</dbReference>
<keyword evidence="2" id="KW-0808">Transferase</keyword>
<dbReference type="EMBL" id="JACHNC010000001">
    <property type="protein sequence ID" value="MBB4750002.1"/>
    <property type="molecule type" value="Genomic_DNA"/>
</dbReference>
<organism evidence="2 3">
    <name type="scientific">Actinoplanes lobatus</name>
    <dbReference type="NCBI Taxonomy" id="113568"/>
    <lineage>
        <taxon>Bacteria</taxon>
        <taxon>Bacillati</taxon>
        <taxon>Actinomycetota</taxon>
        <taxon>Actinomycetes</taxon>
        <taxon>Micromonosporales</taxon>
        <taxon>Micromonosporaceae</taxon>
        <taxon>Actinoplanes</taxon>
    </lineage>
</organism>
<keyword evidence="2" id="KW-0012">Acyltransferase</keyword>
<evidence type="ECO:0000313" key="3">
    <source>
        <dbReference type="Proteomes" id="UP000590511"/>
    </source>
</evidence>
<evidence type="ECO:0000313" key="4">
    <source>
        <dbReference type="Proteomes" id="UP000631312"/>
    </source>
</evidence>
<dbReference type="Gene3D" id="3.40.47.10">
    <property type="match status" value="2"/>
</dbReference>
<sequence length="296" mass="29841">MPTAITSTAVSTDPHLGGSIAHASAAATACLERAGIGPDQVDLLINVGVYRDENMAEPAMSALIQKNVGTNLDYLRSGRAALSFDLMNGACGVLNAVQVAGAFLDTGDAEFVLVVSGDAHPSGRPDPAFGYASVGAAILLSRTTDAGAGFGRVGTAADAGDTPGVVGYIDLDAVGTLGRERVTVERDADYTERLVEFAAAEAARYAAAEGIDLSDVLLVASQPTPTFAAELAGRLGIAAPAVVTVQGVDADPHSSALTFAYHQAVSTGQAAAYPQALFVAAGAGLSVACSVYRGAR</sequence>
<dbReference type="GO" id="GO:0033818">
    <property type="term" value="F:beta-ketoacyl-acyl-carrier-protein synthase III activity"/>
    <property type="evidence" value="ECO:0007669"/>
    <property type="project" value="UniProtKB-EC"/>
</dbReference>
<reference evidence="2 3" key="1">
    <citation type="submission" date="2020-08" db="EMBL/GenBank/DDBJ databases">
        <title>Sequencing the genomes of 1000 actinobacteria strains.</title>
        <authorList>
            <person name="Klenk H.-P."/>
        </authorList>
    </citation>
    <scope>NUCLEOTIDE SEQUENCE [LARGE SCALE GENOMIC DNA]</scope>
    <source>
        <strain evidence="2 3">DSM 43150</strain>
    </source>
</reference>
<dbReference type="SUPFAM" id="SSF53901">
    <property type="entry name" value="Thiolase-like"/>
    <property type="match status" value="2"/>
</dbReference>
<dbReference type="Proteomes" id="UP000631312">
    <property type="component" value="Unassembled WGS sequence"/>
</dbReference>